<evidence type="ECO:0000256" key="6">
    <source>
        <dbReference type="RuleBase" id="RU361157"/>
    </source>
</evidence>
<keyword evidence="9" id="KW-1185">Reference proteome</keyword>
<feature type="transmembrane region" description="Helical" evidence="6">
    <location>
        <begin position="43"/>
        <end position="63"/>
    </location>
</feature>
<feature type="transmembrane region" description="Helical" evidence="6">
    <location>
        <begin position="242"/>
        <end position="260"/>
    </location>
</feature>
<name>A0ABS4QRV2_9NOCA</name>
<dbReference type="PIRSF" id="PIRSF006648">
    <property type="entry name" value="DrrB"/>
    <property type="match status" value="1"/>
</dbReference>
<keyword evidence="6" id="KW-0813">Transport</keyword>
<evidence type="ECO:0000313" key="8">
    <source>
        <dbReference type="EMBL" id="MBP2194278.1"/>
    </source>
</evidence>
<comment type="subcellular location">
    <subcellularLocation>
        <location evidence="6">Cell membrane</location>
        <topology evidence="6">Multi-pass membrane protein</topology>
    </subcellularLocation>
    <subcellularLocation>
        <location evidence="1">Membrane</location>
        <topology evidence="1">Multi-pass membrane protein</topology>
    </subcellularLocation>
</comment>
<dbReference type="Pfam" id="PF01061">
    <property type="entry name" value="ABC2_membrane"/>
    <property type="match status" value="1"/>
</dbReference>
<evidence type="ECO:0000256" key="5">
    <source>
        <dbReference type="ARBA" id="ARBA00023251"/>
    </source>
</evidence>
<evidence type="ECO:0000259" key="7">
    <source>
        <dbReference type="PROSITE" id="PS51012"/>
    </source>
</evidence>
<feature type="transmembrane region" description="Helical" evidence="6">
    <location>
        <begin position="155"/>
        <end position="179"/>
    </location>
</feature>
<dbReference type="InterPro" id="IPR013525">
    <property type="entry name" value="ABC2_TM"/>
</dbReference>
<sequence length="270" mass="28811">MTTVTAHSDGLSALRPGLLRSVRDSGTMLERNLRHTLRSPDSMIMTIALPIMILLMFVYVFGGAMDVGPGPYIDYVVPGIILLCAGFGAATTAVSLSTDLTDGIIDRFRTMAIARTAVLTGHVVESLIRNMITSGLVIIVAVALGFRPTSDPLRWLGALGVIAMFVFALSWVAAALGLLAKNPEAANGFTFIFMFLPYVSSAFVPPESMPTALHWFAENQPVTPVIETVRGLLMGTPIGNSALLAVLWCAGIALAGYLAAGRLFRLRTKD</sequence>
<proteinExistence type="inferred from homology"/>
<keyword evidence="6" id="KW-1003">Cell membrane</keyword>
<organism evidence="8 9">
    <name type="scientific">Nocardia goodfellowii</name>
    <dbReference type="NCBI Taxonomy" id="882446"/>
    <lineage>
        <taxon>Bacteria</taxon>
        <taxon>Bacillati</taxon>
        <taxon>Actinomycetota</taxon>
        <taxon>Actinomycetes</taxon>
        <taxon>Mycobacteriales</taxon>
        <taxon>Nocardiaceae</taxon>
        <taxon>Nocardia</taxon>
    </lineage>
</organism>
<dbReference type="InterPro" id="IPR051784">
    <property type="entry name" value="Nod_factor_ABC_transporter"/>
</dbReference>
<dbReference type="PANTHER" id="PTHR43229:SF2">
    <property type="entry name" value="NODULATION PROTEIN J"/>
    <property type="match status" value="1"/>
</dbReference>
<keyword evidence="2 6" id="KW-0812">Transmembrane</keyword>
<gene>
    <name evidence="8" type="ORF">BJ987_007179</name>
</gene>
<evidence type="ECO:0000256" key="3">
    <source>
        <dbReference type="ARBA" id="ARBA00022989"/>
    </source>
</evidence>
<comment type="caution">
    <text evidence="8">The sequence shown here is derived from an EMBL/GenBank/DDBJ whole genome shotgun (WGS) entry which is preliminary data.</text>
</comment>
<evidence type="ECO:0000313" key="9">
    <source>
        <dbReference type="Proteomes" id="UP001519325"/>
    </source>
</evidence>
<reference evidence="8 9" key="1">
    <citation type="submission" date="2021-03" db="EMBL/GenBank/DDBJ databases">
        <title>Sequencing the genomes of 1000 actinobacteria strains.</title>
        <authorList>
            <person name="Klenk H.-P."/>
        </authorList>
    </citation>
    <scope>NUCLEOTIDE SEQUENCE [LARGE SCALE GENOMIC DNA]</scope>
    <source>
        <strain evidence="8 9">DSM 45516</strain>
    </source>
</reference>
<keyword evidence="5" id="KW-0046">Antibiotic resistance</keyword>
<feature type="transmembrane region" description="Helical" evidence="6">
    <location>
        <begin position="186"/>
        <end position="204"/>
    </location>
</feature>
<feature type="transmembrane region" description="Helical" evidence="6">
    <location>
        <begin position="75"/>
        <end position="96"/>
    </location>
</feature>
<evidence type="ECO:0000256" key="4">
    <source>
        <dbReference type="ARBA" id="ARBA00023136"/>
    </source>
</evidence>
<accession>A0ABS4QRV2</accession>
<dbReference type="PANTHER" id="PTHR43229">
    <property type="entry name" value="NODULATION PROTEIN J"/>
    <property type="match status" value="1"/>
</dbReference>
<evidence type="ECO:0000256" key="2">
    <source>
        <dbReference type="ARBA" id="ARBA00022692"/>
    </source>
</evidence>
<comment type="similarity">
    <text evidence="6">Belongs to the ABC-2 integral membrane protein family.</text>
</comment>
<dbReference type="Proteomes" id="UP001519325">
    <property type="component" value="Unassembled WGS sequence"/>
</dbReference>
<protein>
    <recommendedName>
        <fullName evidence="6">Transport permease protein</fullName>
    </recommendedName>
</protein>
<dbReference type="EMBL" id="JAGGMR010000001">
    <property type="protein sequence ID" value="MBP2194278.1"/>
    <property type="molecule type" value="Genomic_DNA"/>
</dbReference>
<keyword evidence="4 6" id="KW-0472">Membrane</keyword>
<dbReference type="InterPro" id="IPR000412">
    <property type="entry name" value="ABC_2_transport"/>
</dbReference>
<feature type="transmembrane region" description="Helical" evidence="6">
    <location>
        <begin position="117"/>
        <end position="143"/>
    </location>
</feature>
<keyword evidence="3 6" id="KW-1133">Transmembrane helix</keyword>
<evidence type="ECO:0000256" key="1">
    <source>
        <dbReference type="ARBA" id="ARBA00004141"/>
    </source>
</evidence>
<feature type="domain" description="ABC transmembrane type-2" evidence="7">
    <location>
        <begin position="41"/>
        <end position="267"/>
    </location>
</feature>
<dbReference type="InterPro" id="IPR047817">
    <property type="entry name" value="ABC2_TM_bact-type"/>
</dbReference>
<dbReference type="RefSeq" id="WP_209897422.1">
    <property type="nucleotide sequence ID" value="NZ_JAGGMR010000001.1"/>
</dbReference>
<dbReference type="PROSITE" id="PS51012">
    <property type="entry name" value="ABC_TM2"/>
    <property type="match status" value="1"/>
</dbReference>